<gene>
    <name evidence="3" type="ORF">J8273_1240</name>
</gene>
<dbReference type="InterPro" id="IPR051210">
    <property type="entry name" value="Ub_ligase/GEF_domain"/>
</dbReference>
<reference evidence="3" key="1">
    <citation type="submission" date="2021-05" db="EMBL/GenBank/DDBJ databases">
        <title>A free-living protist that lacks canonical eukaryotic 1 DNA replication and segregation systems.</title>
        <authorList>
            <person name="Salas-Leiva D.E."/>
            <person name="Tromer E.C."/>
            <person name="Curtis B.A."/>
            <person name="Jerlstrom-Hultqvist J."/>
            <person name="Kolisko M."/>
            <person name="Yi Z."/>
            <person name="Salas-Leiva J.S."/>
            <person name="Gallot-Lavallee L."/>
            <person name="Kops G.J.P.L."/>
            <person name="Archibald J.M."/>
            <person name="Simpson A.G.B."/>
            <person name="Roger A.J."/>
        </authorList>
    </citation>
    <scope>NUCLEOTIDE SEQUENCE</scope>
    <source>
        <strain evidence="3">BICM</strain>
    </source>
</reference>
<sequence>MNEPLSSTIENDSSPRATNGEAHEYHFSFLDLPVSMQWLLMISAGVSPDANAVSTPLWPHCDVDYLEYDGVSADTDALPFLSTAIWGKHKAVCDSEAVRHGFTEGRDPISLRLFDGRVFTMSHDTLLDEPVSFSRLRIPRARALYTNDGSLFIATERGFYAQGSNSCGQLGLGQTTAIVDSPSRVSFPDAPEVAELEASRLLFERHAVIEHVFLHADMTIIQTSVGLFGAGSNANGQLGVGDEACVNTFRPIRLPPPQPGAPFMPTAFPTATIFTRTGADGRVLRYVTGRNRTGQLGLGHTDPVTTPARVPGEWAGVHPCSGFTLFLRDGRLFTSGQPRQLKSLAGVHDSVDPTPVPLTDRVREAYAQDPFIAVVTDKPGFTVYSTNPRTGDTFVWESSQRLQLVTAHQKKQNWWFEADQGWFGLGTNRDGRLGLGGPGMVWKPTPVSVMQSNFDDSKPVDPLRTPADPR</sequence>
<dbReference type="InterPro" id="IPR009091">
    <property type="entry name" value="RCC1/BLIP-II"/>
</dbReference>
<protein>
    <submittedName>
        <fullName evidence="3">Uncharacterized protein</fullName>
    </submittedName>
</protein>
<evidence type="ECO:0000313" key="4">
    <source>
        <dbReference type="Proteomes" id="UP000717585"/>
    </source>
</evidence>
<dbReference type="Proteomes" id="UP000717585">
    <property type="component" value="Unassembled WGS sequence"/>
</dbReference>
<dbReference type="AlphaFoldDB" id="A0A8J6B1L3"/>
<evidence type="ECO:0000256" key="1">
    <source>
        <dbReference type="ARBA" id="ARBA00022737"/>
    </source>
</evidence>
<dbReference type="SUPFAM" id="SSF50985">
    <property type="entry name" value="RCC1/BLIP-II"/>
    <property type="match status" value="1"/>
</dbReference>
<keyword evidence="1" id="KW-0677">Repeat</keyword>
<evidence type="ECO:0000256" key="2">
    <source>
        <dbReference type="SAM" id="MobiDB-lite"/>
    </source>
</evidence>
<evidence type="ECO:0000313" key="3">
    <source>
        <dbReference type="EMBL" id="KAG9397325.1"/>
    </source>
</evidence>
<organism evidence="3 4">
    <name type="scientific">Carpediemonas membranifera</name>
    <dbReference type="NCBI Taxonomy" id="201153"/>
    <lineage>
        <taxon>Eukaryota</taxon>
        <taxon>Metamonada</taxon>
        <taxon>Carpediemonas-like organisms</taxon>
        <taxon>Carpediemonas</taxon>
    </lineage>
</organism>
<feature type="compositionally biased region" description="Basic and acidic residues" evidence="2">
    <location>
        <begin position="455"/>
        <end position="470"/>
    </location>
</feature>
<keyword evidence="4" id="KW-1185">Reference proteome</keyword>
<proteinExistence type="predicted"/>
<comment type="caution">
    <text evidence="3">The sequence shown here is derived from an EMBL/GenBank/DDBJ whole genome shotgun (WGS) entry which is preliminary data.</text>
</comment>
<dbReference type="PANTHER" id="PTHR22870:SF440">
    <property type="entry name" value="RETINITIS PIGMENTOSA GTPASE REGULATOR B-RELATED"/>
    <property type="match status" value="1"/>
</dbReference>
<dbReference type="EMBL" id="JAHDYR010000003">
    <property type="protein sequence ID" value="KAG9397325.1"/>
    <property type="molecule type" value="Genomic_DNA"/>
</dbReference>
<name>A0A8J6B1L3_9EUKA</name>
<dbReference type="Gene3D" id="2.130.10.30">
    <property type="entry name" value="Regulator of chromosome condensation 1/beta-lactamase-inhibitor protein II"/>
    <property type="match status" value="2"/>
</dbReference>
<dbReference type="PANTHER" id="PTHR22870">
    <property type="entry name" value="REGULATOR OF CHROMOSOME CONDENSATION"/>
    <property type="match status" value="1"/>
</dbReference>
<accession>A0A8J6B1L3</accession>
<feature type="region of interest" description="Disordered" evidence="2">
    <location>
        <begin position="451"/>
        <end position="470"/>
    </location>
</feature>
<dbReference type="OrthoDB" id="10253607at2759"/>